<feature type="non-terminal residue" evidence="4">
    <location>
        <position position="1"/>
    </location>
</feature>
<evidence type="ECO:0000256" key="3">
    <source>
        <dbReference type="ARBA" id="ARBA00022679"/>
    </source>
</evidence>
<evidence type="ECO:0000256" key="1">
    <source>
        <dbReference type="ARBA" id="ARBA00022490"/>
    </source>
</evidence>
<reference evidence="4" key="1">
    <citation type="submission" date="2018-05" db="EMBL/GenBank/DDBJ databases">
        <authorList>
            <person name="Lanie J.A."/>
            <person name="Ng W.-L."/>
            <person name="Kazmierczak K.M."/>
            <person name="Andrzejewski T.M."/>
            <person name="Davidsen T.M."/>
            <person name="Wayne K.J."/>
            <person name="Tettelin H."/>
            <person name="Glass J.I."/>
            <person name="Rusch D."/>
            <person name="Podicherti R."/>
            <person name="Tsui H.-C.T."/>
            <person name="Winkler M.E."/>
        </authorList>
    </citation>
    <scope>NUCLEOTIDE SEQUENCE</scope>
</reference>
<name>A0A383DCE4_9ZZZZ</name>
<protein>
    <recommendedName>
        <fullName evidence="5">16S rRNA (Guanine(527)-N(7))-methyltransferase RsmG</fullName>
    </recommendedName>
</protein>
<keyword evidence="3" id="KW-0808">Transferase</keyword>
<dbReference type="Gene3D" id="3.40.50.150">
    <property type="entry name" value="Vaccinia Virus protein VP39"/>
    <property type="match status" value="1"/>
</dbReference>
<keyword evidence="2" id="KW-0698">rRNA processing</keyword>
<keyword evidence="1" id="KW-0963">Cytoplasm</keyword>
<accession>A0A383DCE4</accession>
<dbReference type="SUPFAM" id="SSF53335">
    <property type="entry name" value="S-adenosyl-L-methionine-dependent methyltransferases"/>
    <property type="match status" value="1"/>
</dbReference>
<proteinExistence type="inferred from homology"/>
<dbReference type="PIRSF" id="PIRSF003078">
    <property type="entry name" value="GidB"/>
    <property type="match status" value="1"/>
</dbReference>
<dbReference type="PANTHER" id="PTHR31760:SF0">
    <property type="entry name" value="S-ADENOSYL-L-METHIONINE-DEPENDENT METHYLTRANSFERASES SUPERFAMILY PROTEIN"/>
    <property type="match status" value="1"/>
</dbReference>
<dbReference type="NCBIfam" id="TIGR00138">
    <property type="entry name" value="rsmG_gidB"/>
    <property type="match status" value="1"/>
</dbReference>
<evidence type="ECO:0000256" key="2">
    <source>
        <dbReference type="ARBA" id="ARBA00022552"/>
    </source>
</evidence>
<evidence type="ECO:0000313" key="4">
    <source>
        <dbReference type="EMBL" id="SVE41993.1"/>
    </source>
</evidence>
<organism evidence="4">
    <name type="scientific">marine metagenome</name>
    <dbReference type="NCBI Taxonomy" id="408172"/>
    <lineage>
        <taxon>unclassified sequences</taxon>
        <taxon>metagenomes</taxon>
        <taxon>ecological metagenomes</taxon>
    </lineage>
</organism>
<dbReference type="InterPro" id="IPR029063">
    <property type="entry name" value="SAM-dependent_MTases_sf"/>
</dbReference>
<gene>
    <name evidence="4" type="ORF">METZ01_LOCUS494847</name>
</gene>
<dbReference type="Pfam" id="PF02527">
    <property type="entry name" value="GidB"/>
    <property type="match status" value="1"/>
</dbReference>
<dbReference type="PANTHER" id="PTHR31760">
    <property type="entry name" value="S-ADENOSYL-L-METHIONINE-DEPENDENT METHYLTRANSFERASES SUPERFAMILY PROTEIN"/>
    <property type="match status" value="1"/>
</dbReference>
<dbReference type="EMBL" id="UINC01216027">
    <property type="protein sequence ID" value="SVE41993.1"/>
    <property type="molecule type" value="Genomic_DNA"/>
</dbReference>
<dbReference type="GO" id="GO:0005829">
    <property type="term" value="C:cytosol"/>
    <property type="evidence" value="ECO:0007669"/>
    <property type="project" value="TreeGrafter"/>
</dbReference>
<dbReference type="InterPro" id="IPR003682">
    <property type="entry name" value="rRNA_ssu_MeTfrase_G"/>
</dbReference>
<sequence length="190" mass="22124">RSLEEYEKLLIKFNKKLNLVGKSTINEIWHRHFLDSFQLIDFIDKNDKMLVDLGSGAGFPGIVLSIIAEERKIPLKIKLIEKSPKKINFLKEIISQLKLNADVINKNVFDKEFKFINDVFAARAFKPLPKILELIHSKAKNFKKIIIFLGKSGHKELLQASKEWDIKYKQRMSITSNDSFIIEINKLKKK</sequence>
<dbReference type="HAMAP" id="MF_00074">
    <property type="entry name" value="16SrRNA_methyltr_G"/>
    <property type="match status" value="1"/>
</dbReference>
<dbReference type="AlphaFoldDB" id="A0A383DCE4"/>
<dbReference type="GO" id="GO:0070043">
    <property type="term" value="F:rRNA (guanine-N7-)-methyltransferase activity"/>
    <property type="evidence" value="ECO:0007669"/>
    <property type="project" value="TreeGrafter"/>
</dbReference>
<evidence type="ECO:0008006" key="5">
    <source>
        <dbReference type="Google" id="ProtNLM"/>
    </source>
</evidence>